<gene>
    <name evidence="2" type="ORF">Hgul01_04658</name>
</gene>
<comment type="caution">
    <text evidence="2">The sequence shown here is derived from an EMBL/GenBank/DDBJ whole genome shotgun (WGS) entry which is preliminary data.</text>
</comment>
<keyword evidence="1" id="KW-1133">Transmembrane helix</keyword>
<accession>A0ABP9X611</accession>
<reference evidence="2 3" key="1">
    <citation type="submission" date="2024-02" db="EMBL/GenBank/DDBJ databases">
        <title>Herpetosiphon gulosus NBRC 112829.</title>
        <authorList>
            <person name="Ichikawa N."/>
            <person name="Katano-Makiyama Y."/>
            <person name="Hidaka K."/>
        </authorList>
    </citation>
    <scope>NUCLEOTIDE SEQUENCE [LARGE SCALE GENOMIC DNA]</scope>
    <source>
        <strain evidence="2 3">NBRC 112829</strain>
    </source>
</reference>
<evidence type="ECO:0000313" key="2">
    <source>
        <dbReference type="EMBL" id="GAA5530835.1"/>
    </source>
</evidence>
<keyword evidence="1" id="KW-0472">Membrane</keyword>
<sequence>MAVTSRNLRTNYPRQSMGRRLVRVTAPQQALRRSQTQQPTTTLPAIWINRLLWAGVVVLLALLLGTLSGIFGVWIDDLRYGRPRVSHLVANVGHESAQALPSEFMAINLNRRVVVLEFPGGDASKARTLIGPYLFGAGEDLTPITLSTHDLNNDARPELLVNIKNEQLIYINQADGFRMITAEEQASLLNQQQ</sequence>
<dbReference type="RefSeq" id="WP_345724431.1">
    <property type="nucleotide sequence ID" value="NZ_BAABRU010000025.1"/>
</dbReference>
<organism evidence="2 3">
    <name type="scientific">Herpetosiphon gulosus</name>
    <dbReference type="NCBI Taxonomy" id="1973496"/>
    <lineage>
        <taxon>Bacteria</taxon>
        <taxon>Bacillati</taxon>
        <taxon>Chloroflexota</taxon>
        <taxon>Chloroflexia</taxon>
        <taxon>Herpetosiphonales</taxon>
        <taxon>Herpetosiphonaceae</taxon>
        <taxon>Herpetosiphon</taxon>
    </lineage>
</organism>
<name>A0ABP9X611_9CHLR</name>
<evidence type="ECO:0000313" key="3">
    <source>
        <dbReference type="Proteomes" id="UP001428290"/>
    </source>
</evidence>
<keyword evidence="3" id="KW-1185">Reference proteome</keyword>
<protein>
    <submittedName>
        <fullName evidence="2">Uncharacterized protein</fullName>
    </submittedName>
</protein>
<dbReference type="Proteomes" id="UP001428290">
    <property type="component" value="Unassembled WGS sequence"/>
</dbReference>
<evidence type="ECO:0000256" key="1">
    <source>
        <dbReference type="SAM" id="Phobius"/>
    </source>
</evidence>
<keyword evidence="1" id="KW-0812">Transmembrane</keyword>
<proteinExistence type="predicted"/>
<dbReference type="EMBL" id="BAABRU010000025">
    <property type="protein sequence ID" value="GAA5530835.1"/>
    <property type="molecule type" value="Genomic_DNA"/>
</dbReference>
<feature type="transmembrane region" description="Helical" evidence="1">
    <location>
        <begin position="51"/>
        <end position="75"/>
    </location>
</feature>